<dbReference type="Pfam" id="PF10294">
    <property type="entry name" value="Methyltransf_16"/>
    <property type="match status" value="1"/>
</dbReference>
<reference evidence="1" key="1">
    <citation type="submission" date="2021-01" db="EMBL/GenBank/DDBJ databases">
        <authorList>
            <person name="Kaushik A."/>
        </authorList>
    </citation>
    <scope>NUCLEOTIDE SEQUENCE</scope>
    <source>
        <strain evidence="1">AG6-10EEA</strain>
    </source>
</reference>
<dbReference type="EMBL" id="CAJMXA010001814">
    <property type="protein sequence ID" value="CAE6470537.1"/>
    <property type="molecule type" value="Genomic_DNA"/>
</dbReference>
<dbReference type="Gene3D" id="3.40.50.150">
    <property type="entry name" value="Vaccinia Virus protein VP39"/>
    <property type="match status" value="1"/>
</dbReference>
<dbReference type="GO" id="GO:0008757">
    <property type="term" value="F:S-adenosylmethionine-dependent methyltransferase activity"/>
    <property type="evidence" value="ECO:0007669"/>
    <property type="project" value="UniProtKB-ARBA"/>
</dbReference>
<comment type="caution">
    <text evidence="1">The sequence shown here is derived from an EMBL/GenBank/DDBJ whole genome shotgun (WGS) entry which is preliminary data.</text>
</comment>
<gene>
    <name evidence="1" type="ORF">RDB_LOCUS73702</name>
</gene>
<dbReference type="Proteomes" id="UP000663853">
    <property type="component" value="Unassembled WGS sequence"/>
</dbReference>
<organism evidence="1 2">
    <name type="scientific">Rhizoctonia solani</name>
    <dbReference type="NCBI Taxonomy" id="456999"/>
    <lineage>
        <taxon>Eukaryota</taxon>
        <taxon>Fungi</taxon>
        <taxon>Dikarya</taxon>
        <taxon>Basidiomycota</taxon>
        <taxon>Agaricomycotina</taxon>
        <taxon>Agaricomycetes</taxon>
        <taxon>Cantharellales</taxon>
        <taxon>Ceratobasidiaceae</taxon>
        <taxon>Rhizoctonia</taxon>
    </lineage>
</organism>
<dbReference type="InterPro" id="IPR019410">
    <property type="entry name" value="Methyltransf_16"/>
</dbReference>
<protein>
    <submittedName>
        <fullName evidence="1">Uncharacterized protein</fullName>
    </submittedName>
</protein>
<sequence>MKVHDINQMVALYLALQPLPQAYIAEHVHDTQSQRILIDQLISNAHTIAYPPATDYQRKFWKNVVAALEGKGVEIEEEIYERLICTLNTPVKQGPPEASYLTYLLSRPESCTISTTTWRRPPDIDNFSQDYRPLTIRESRTTIERGTTGLRTWRASLDLAEWALQNHPASPSVHVRALDWEDSVNEDRRSFVRTLLEEIDADVILAADVVYDPSIIPPLTCTLRLALERPFPTKQAAGEGANNVQSLQPGSQRKAYVALTLRREQTFAEFLASAEQEGLGIEFIEMNLPPHNERVFRGSDDSSSGSTVTTRLMRLTVRSV</sequence>
<proteinExistence type="predicted"/>
<dbReference type="PANTHER" id="PTHR14614:SF130">
    <property type="entry name" value="PROTEIN-LYSINE N-METHYLTRANSFERASE EEF2KMT"/>
    <property type="match status" value="1"/>
</dbReference>
<dbReference type="AlphaFoldDB" id="A0A8H3GXM3"/>
<dbReference type="PANTHER" id="PTHR14614">
    <property type="entry name" value="HEPATOCELLULAR CARCINOMA-ASSOCIATED ANTIGEN"/>
    <property type="match status" value="1"/>
</dbReference>
<accession>A0A8H3GXM3</accession>
<evidence type="ECO:0000313" key="1">
    <source>
        <dbReference type="EMBL" id="CAE6470537.1"/>
    </source>
</evidence>
<dbReference type="InterPro" id="IPR029063">
    <property type="entry name" value="SAM-dependent_MTases_sf"/>
</dbReference>
<name>A0A8H3GXM3_9AGAM</name>
<evidence type="ECO:0000313" key="2">
    <source>
        <dbReference type="Proteomes" id="UP000663853"/>
    </source>
</evidence>